<dbReference type="PANTHER" id="PTHR31267">
    <property type="entry name" value="DENTIN SIALOPHOSPHOPROTEIN-LIKE PROTEIN"/>
    <property type="match status" value="1"/>
</dbReference>
<feature type="region of interest" description="Disordered" evidence="1">
    <location>
        <begin position="607"/>
        <end position="636"/>
    </location>
</feature>
<feature type="region of interest" description="Disordered" evidence="1">
    <location>
        <begin position="1337"/>
        <end position="1358"/>
    </location>
</feature>
<dbReference type="Gramene" id="Manes.06G085900.2.v8.1">
    <property type="protein sequence ID" value="Manes.06G085900.2.v8.1.CDS"/>
    <property type="gene ID" value="Manes.06G085900.v8.1"/>
</dbReference>
<feature type="compositionally biased region" description="Low complexity" evidence="1">
    <location>
        <begin position="1067"/>
        <end position="1077"/>
    </location>
</feature>
<dbReference type="Gramene" id="Manes.06G085900.6.v8.1">
    <property type="protein sequence ID" value="Manes.06G085900.6.v8.1.CDS"/>
    <property type="gene ID" value="Manes.06G085900.v8.1"/>
</dbReference>
<gene>
    <name evidence="2" type="ORF">MANES_06G085900v8</name>
</gene>
<comment type="caution">
    <text evidence="2">The sequence shown here is derived from an EMBL/GenBank/DDBJ whole genome shotgun (WGS) entry which is preliminary data.</text>
</comment>
<organism evidence="2 3">
    <name type="scientific">Manihot esculenta</name>
    <name type="common">Cassava</name>
    <name type="synonym">Jatropha manihot</name>
    <dbReference type="NCBI Taxonomy" id="3983"/>
    <lineage>
        <taxon>Eukaryota</taxon>
        <taxon>Viridiplantae</taxon>
        <taxon>Streptophyta</taxon>
        <taxon>Embryophyta</taxon>
        <taxon>Tracheophyta</taxon>
        <taxon>Spermatophyta</taxon>
        <taxon>Magnoliopsida</taxon>
        <taxon>eudicotyledons</taxon>
        <taxon>Gunneridae</taxon>
        <taxon>Pentapetalae</taxon>
        <taxon>rosids</taxon>
        <taxon>fabids</taxon>
        <taxon>Malpighiales</taxon>
        <taxon>Euphorbiaceae</taxon>
        <taxon>Crotonoideae</taxon>
        <taxon>Manihoteae</taxon>
        <taxon>Manihot</taxon>
    </lineage>
</organism>
<dbReference type="Proteomes" id="UP000091857">
    <property type="component" value="Chromosome 6"/>
</dbReference>
<dbReference type="OrthoDB" id="1630099at2759"/>
<accession>A0A2C9VP53</accession>
<evidence type="ECO:0000313" key="2">
    <source>
        <dbReference type="EMBL" id="OAY47532.1"/>
    </source>
</evidence>
<feature type="region of interest" description="Disordered" evidence="1">
    <location>
        <begin position="1045"/>
        <end position="1080"/>
    </location>
</feature>
<evidence type="ECO:0000256" key="1">
    <source>
        <dbReference type="SAM" id="MobiDB-lite"/>
    </source>
</evidence>
<dbReference type="Gramene" id="Manes.06G085900.5.v8.1">
    <property type="protein sequence ID" value="Manes.06G085900.5.v8.1.CDS"/>
    <property type="gene ID" value="Manes.06G085900.v8.1"/>
</dbReference>
<feature type="compositionally biased region" description="Polar residues" evidence="1">
    <location>
        <begin position="55"/>
        <end position="65"/>
    </location>
</feature>
<feature type="compositionally biased region" description="Polar residues" evidence="1">
    <location>
        <begin position="1045"/>
        <end position="1061"/>
    </location>
</feature>
<proteinExistence type="predicted"/>
<feature type="region of interest" description="Disordered" evidence="1">
    <location>
        <begin position="727"/>
        <end position="748"/>
    </location>
</feature>
<sequence length="1851" mass="201509">MPGNEVGDRIHNFFGQENLSQGQHQSEVVEGVWPALGNNLWAGSQRQIGTPFISNLKNHSVPQSADSERGHGEQSSNVQHGVNFSQSILRTEFARNQSQNQQPTLNGYMHGNQAFHTRQNDANFLGMDTEPDRHNLTSRGFSILDVPLGSAPELQRNSVRMEFNESPVNYDFLGGQQQMSSHHPGMLQSLPRQQSGIRDIQLLQQEVMLKQVQEIQRQQQHQKQQLQQQEVRHMNSVNQVSPFAKQAACSHPLTMLNGIPIHDASNYSWQPELMAGNTNWLQQRGMSPAMQGSSSGLMFSPEHGQASRLTGMIPQQVDQSLYGVPISGMRISQSQYSPVQMDMSTVQQISDSSNSFSGNQYAGFQVHTSMLDGTLASRQGLGTADSQGLDGGINLENMQQLDPHQSSGPGHDFHRRQDLGGLSETSLEKTVMEVTPSKNVATLDPTEERILFGSDDNLWEAFGRGTNVGSGGVNMLDGTDFLSAFPSVQSGSWSALMQSAVAETSSADIGLQERGLTFRVSEPSLENQRAPIVNDSGKQQSSGIDNRLQAASMPNARPYGMCDGTNSSINYNNLPGVKQSGVNTLHEQSERLHAGSSERLVQSFSGEGSKWLDQNPFQKPVSEGSHNYGKGAQASDIETNSKSILGSWTNEQSISSYNTGTQPGSRLHGWKLVDSVPPGTGAVLKNQGNENALQASQSNGLKTAMFEVMGYGAGTWKTDCASNPSFELERSKSTTGSPQVNREDSDLNNVAALPDSSTLRANQESSQQLPNGNNIDIWNNVASSVNTEGRGFLRKYQPSMDKRHKTLESSGHNSFGNGAVETHDYPDTKESKSDTFHNVSHHTSTNSARGNTWLDANGSPAPSGGKLKSSMHIGRKPSGVRKFQYHPMGDLDDDVEPSYGTKPVTHPHSMLMQIPPGLKGHDQEDNEKSKLSTQISRSSTEFEKLHFLGQGETNNLDGINIKNSVPGSAPSTSTSFDRAVYNHTSSKATPSSQNMLELLHKVDQSREHGNATHFSSSNCNQSSELHDLKNSDRLVHLQQNQASTSQGFGLQLAPPSQSMPSQDHDLSSQTNNSLSSTCVPSEVGEKNHKWLASTTSVQGLPISCETSQEELRNNIHGISGYTGKNAQGNFCTALSPGFPYSRSHSQNPHMREVGSRATTTQSGNAYFDRFASQSKQASESFERVRSGQAALASLPDMSRITSHNDVNSSDEMHKFSNNNHYDAKDCAQQFPVLEAVPAAQGSNRSGKSQEYASAKMSAPVWTSVSTQQPSFRMQDFKSSSDMLKSNIQLNNESEATSSIPQKLEGHGVQMVKKDPSESVACPISSHGFVGKEQAAKGDLGQQVSPDNDHAQKTTSVLEGKESVADCLTGTSLVNPASTQREIEAFGRSLRPNNVLQENYSLMHQVKGMKNAEVDPDNTSLKRFKGPDGAMDAWQVGLMGGQQIHGHNNMVRDTSTNCASSPAGDAKVLSFSPRPTDVGDATAPSQDALGFGQNDSQNFANSSAVLVQTERSQISPQMAPSWFDQYGAFKNGQMLPDARKAVTITSSELPFTVGRPSNSLHAHGPVEQENVIAVDASQHGLLQKGSSLSPLACENLSSPQLMHPDAVDVSLAAVRPKKRKTATSELVPWNKQVVHGLQRLQTISSAEVAWALAANRLTEKLEDETEMVEDRPPGFRKRRLILTTQLMQLLFQPPLASVLSADAISHYESVVHLLARSILGDACSTLTCAGSETPVPSSNGNLRPEKLKTSESISNQYFSKIVEDLISRARKLENDILRLDKRASVLDLRVECQELEKYSVINRFAKFHGRGQADGSETSSSSDALQKPCLQRYVTALPMPRSLPDRVQCFPL</sequence>
<feature type="region of interest" description="Disordered" evidence="1">
    <location>
        <begin position="401"/>
        <end position="425"/>
    </location>
</feature>
<dbReference type="EMBL" id="CM004392">
    <property type="protein sequence ID" value="OAY47532.1"/>
    <property type="molecule type" value="Genomic_DNA"/>
</dbReference>
<keyword evidence="3" id="KW-1185">Reference proteome</keyword>
<feature type="region of interest" description="Disordered" evidence="1">
    <location>
        <begin position="801"/>
        <end position="874"/>
    </location>
</feature>
<feature type="compositionally biased region" description="Basic and acidic residues" evidence="1">
    <location>
        <begin position="821"/>
        <end position="835"/>
    </location>
</feature>
<dbReference type="Gramene" id="Manes.06G085900.3.v8.1">
    <property type="protein sequence ID" value="Manes.06G085900.3.v8.1.CDS"/>
    <property type="gene ID" value="Manes.06G085900.v8.1"/>
</dbReference>
<dbReference type="STRING" id="3983.A0A2C9VP53"/>
<protein>
    <submittedName>
        <fullName evidence="2">Uncharacterized protein</fullName>
    </submittedName>
</protein>
<feature type="compositionally biased region" description="Polar residues" evidence="1">
    <location>
        <begin position="836"/>
        <end position="850"/>
    </location>
</feature>
<feature type="region of interest" description="Disordered" evidence="1">
    <location>
        <begin position="55"/>
        <end position="80"/>
    </location>
</feature>
<evidence type="ECO:0000313" key="3">
    <source>
        <dbReference type="Proteomes" id="UP000091857"/>
    </source>
</evidence>
<reference evidence="3" key="1">
    <citation type="journal article" date="2016" name="Nat. Biotechnol.">
        <title>Sequencing wild and cultivated cassava and related species reveals extensive interspecific hybridization and genetic diversity.</title>
        <authorList>
            <person name="Bredeson J.V."/>
            <person name="Lyons J.B."/>
            <person name="Prochnik S.E."/>
            <person name="Wu G.A."/>
            <person name="Ha C.M."/>
            <person name="Edsinger-Gonzales E."/>
            <person name="Grimwood J."/>
            <person name="Schmutz J."/>
            <person name="Rabbi I.Y."/>
            <person name="Egesi C."/>
            <person name="Nauluvula P."/>
            <person name="Lebot V."/>
            <person name="Ndunguru J."/>
            <person name="Mkamilo G."/>
            <person name="Bart R.S."/>
            <person name="Setter T.L."/>
            <person name="Gleadow R.M."/>
            <person name="Kulakow P."/>
            <person name="Ferguson M.E."/>
            <person name="Rounsley S."/>
            <person name="Rokhsar D.S."/>
        </authorList>
    </citation>
    <scope>NUCLEOTIDE SEQUENCE [LARGE SCALE GENOMIC DNA]</scope>
    <source>
        <strain evidence="3">cv. AM560-2</strain>
    </source>
</reference>
<name>A0A2C9VP53_MANES</name>
<dbReference type="PANTHER" id="PTHR31267:SF7">
    <property type="entry name" value="DENTIN SIALOPHOSPHOPROTEIN-LIKE PROTEIN"/>
    <property type="match status" value="1"/>
</dbReference>